<evidence type="ECO:0000313" key="3">
    <source>
        <dbReference type="EMBL" id="MBU2713357.1"/>
    </source>
</evidence>
<evidence type="ECO:0000259" key="2">
    <source>
        <dbReference type="PROSITE" id="PS50125"/>
    </source>
</evidence>
<feature type="transmembrane region" description="Helical" evidence="1">
    <location>
        <begin position="36"/>
        <end position="55"/>
    </location>
</feature>
<feature type="transmembrane region" description="Helical" evidence="1">
    <location>
        <begin position="102"/>
        <end position="123"/>
    </location>
</feature>
<gene>
    <name evidence="3" type="ORF">KCG35_20010</name>
</gene>
<dbReference type="CDD" id="cd07302">
    <property type="entry name" value="CHD"/>
    <property type="match status" value="1"/>
</dbReference>
<proteinExistence type="predicted"/>
<keyword evidence="1" id="KW-0472">Membrane</keyword>
<dbReference type="PANTHER" id="PTHR43081">
    <property type="entry name" value="ADENYLATE CYCLASE, TERMINAL-DIFFERENTIATION SPECIFIC-RELATED"/>
    <property type="match status" value="1"/>
</dbReference>
<dbReference type="RefSeq" id="WP_215821643.1">
    <property type="nucleotide sequence ID" value="NZ_JAGSOY010000074.1"/>
</dbReference>
<keyword evidence="1" id="KW-1133">Transmembrane helix</keyword>
<dbReference type="PROSITE" id="PS50125">
    <property type="entry name" value="GUANYLATE_CYCLASE_2"/>
    <property type="match status" value="1"/>
</dbReference>
<keyword evidence="1" id="KW-0812">Transmembrane</keyword>
<feature type="transmembrane region" description="Helical" evidence="1">
    <location>
        <begin position="12"/>
        <end position="30"/>
    </location>
</feature>
<protein>
    <submittedName>
        <fullName evidence="3">Adenylate/guanylate cyclase domain-containing protein</fullName>
    </submittedName>
</protein>
<dbReference type="InterPro" id="IPR029787">
    <property type="entry name" value="Nucleotide_cyclase"/>
</dbReference>
<keyword evidence="4" id="KW-1185">Reference proteome</keyword>
<evidence type="ECO:0000256" key="1">
    <source>
        <dbReference type="SAM" id="Phobius"/>
    </source>
</evidence>
<dbReference type="Proteomes" id="UP000690515">
    <property type="component" value="Unassembled WGS sequence"/>
</dbReference>
<dbReference type="InterPro" id="IPR050697">
    <property type="entry name" value="Adenylyl/Guanylyl_Cyclase_3/4"/>
</dbReference>
<evidence type="ECO:0000313" key="4">
    <source>
        <dbReference type="Proteomes" id="UP000690515"/>
    </source>
</evidence>
<dbReference type="PANTHER" id="PTHR43081:SF1">
    <property type="entry name" value="ADENYLATE CYCLASE, TERMINAL-DIFFERENTIATION SPECIFIC"/>
    <property type="match status" value="1"/>
</dbReference>
<reference evidence="3 4" key="1">
    <citation type="submission" date="2021-04" db="EMBL/GenBank/DDBJ databases">
        <authorList>
            <person name="Pira H."/>
            <person name="Risdian C."/>
            <person name="Wink J."/>
        </authorList>
    </citation>
    <scope>NUCLEOTIDE SEQUENCE [LARGE SCALE GENOMIC DNA]</scope>
    <source>
        <strain evidence="3 4">WH53</strain>
    </source>
</reference>
<dbReference type="Gene3D" id="3.30.70.1230">
    <property type="entry name" value="Nucleotide cyclase"/>
    <property type="match status" value="1"/>
</dbReference>
<comment type="caution">
    <text evidence="3">The sequence shown here is derived from an EMBL/GenBank/DDBJ whole genome shotgun (WGS) entry which is preliminary data.</text>
</comment>
<feature type="transmembrane region" description="Helical" evidence="1">
    <location>
        <begin position="67"/>
        <end position="90"/>
    </location>
</feature>
<dbReference type="EMBL" id="JAGSOY010000074">
    <property type="protein sequence ID" value="MBU2713357.1"/>
    <property type="molecule type" value="Genomic_DNA"/>
</dbReference>
<name>A0ABS5ZH42_9GAMM</name>
<accession>A0ABS5ZH42</accession>
<dbReference type="SUPFAM" id="SSF55073">
    <property type="entry name" value="Nucleotide cyclase"/>
    <property type="match status" value="1"/>
</dbReference>
<sequence length="333" mass="37598">MTRSKRTSSIWLFYSLCGALFGTLISLIVHEPLIHGLANGFLVGLLIAIVTPYLHSYFRQRAVIVQILTMSIMWSVLIMISLVISHALFWKELHINWLLSKATLVHFMLCFGMAIIMSMLIRISQFLGNTTLKALILGQYITPKHEQRIFLFLDIADSTAITQRVGPIKAQQLMGMFLHDVSHLIRLHSGEVQRYVGDNMMATWPLSKGVWCVAFFLEAVDKYLKEHMPHYLQQFGVVPKYRIGIDAGEVVAKEIGEHKRSVEFFGNAVNIAARLEKMAKILNVTNLLTQKLAKNLILPNSLTILAQGKHAITGFEEPHELVSLSHRSNNPQG</sequence>
<organism evidence="3 4">
    <name type="scientific">Zooshikella harenae</name>
    <dbReference type="NCBI Taxonomy" id="2827238"/>
    <lineage>
        <taxon>Bacteria</taxon>
        <taxon>Pseudomonadati</taxon>
        <taxon>Pseudomonadota</taxon>
        <taxon>Gammaproteobacteria</taxon>
        <taxon>Oceanospirillales</taxon>
        <taxon>Zooshikellaceae</taxon>
        <taxon>Zooshikella</taxon>
    </lineage>
</organism>
<dbReference type="InterPro" id="IPR001054">
    <property type="entry name" value="A/G_cyclase"/>
</dbReference>
<dbReference type="Pfam" id="PF00211">
    <property type="entry name" value="Guanylate_cyc"/>
    <property type="match status" value="1"/>
</dbReference>
<feature type="domain" description="Guanylate cyclase" evidence="2">
    <location>
        <begin position="149"/>
        <end position="276"/>
    </location>
</feature>